<dbReference type="AlphaFoldDB" id="A0A1I5XMM8"/>
<dbReference type="InterPro" id="IPR036259">
    <property type="entry name" value="MFS_trans_sf"/>
</dbReference>
<accession>A0A1I5XMM8</accession>
<dbReference type="PANTHER" id="PTHR23513:SF6">
    <property type="entry name" value="MAJOR FACILITATOR SUPERFAMILY ASSOCIATED DOMAIN-CONTAINING PROTEIN"/>
    <property type="match status" value="1"/>
</dbReference>
<dbReference type="STRING" id="126156.SAMN05421670_1619"/>
<gene>
    <name evidence="9" type="ORF">SAMN05421670_1619</name>
</gene>
<dbReference type="GO" id="GO:0005886">
    <property type="term" value="C:plasma membrane"/>
    <property type="evidence" value="ECO:0007669"/>
    <property type="project" value="UniProtKB-SubCell"/>
</dbReference>
<dbReference type="GO" id="GO:0022857">
    <property type="term" value="F:transmembrane transporter activity"/>
    <property type="evidence" value="ECO:0007669"/>
    <property type="project" value="InterPro"/>
</dbReference>
<feature type="transmembrane region" description="Helical" evidence="7">
    <location>
        <begin position="304"/>
        <end position="326"/>
    </location>
</feature>
<reference evidence="10" key="1">
    <citation type="submission" date="2016-10" db="EMBL/GenBank/DDBJ databases">
        <authorList>
            <person name="Varghese N."/>
            <person name="Submissions S."/>
        </authorList>
    </citation>
    <scope>NUCLEOTIDE SEQUENCE [LARGE SCALE GENOMIC DNA]</scope>
    <source>
        <strain evidence="10">DSM 11706</strain>
    </source>
</reference>
<evidence type="ECO:0000259" key="8">
    <source>
        <dbReference type="PROSITE" id="PS50850"/>
    </source>
</evidence>
<evidence type="ECO:0000256" key="2">
    <source>
        <dbReference type="ARBA" id="ARBA00022448"/>
    </source>
</evidence>
<dbReference type="OrthoDB" id="2156306at2"/>
<feature type="transmembrane region" description="Helical" evidence="7">
    <location>
        <begin position="134"/>
        <end position="157"/>
    </location>
</feature>
<dbReference type="PROSITE" id="PS50850">
    <property type="entry name" value="MFS"/>
    <property type="match status" value="1"/>
</dbReference>
<name>A0A1I5XMM8_9BACI</name>
<organism evidence="9 10">
    <name type="scientific">Psychrobacillus psychrotolerans</name>
    <dbReference type="NCBI Taxonomy" id="126156"/>
    <lineage>
        <taxon>Bacteria</taxon>
        <taxon>Bacillati</taxon>
        <taxon>Bacillota</taxon>
        <taxon>Bacilli</taxon>
        <taxon>Bacillales</taxon>
        <taxon>Bacillaceae</taxon>
        <taxon>Psychrobacillus</taxon>
    </lineage>
</organism>
<keyword evidence="10" id="KW-1185">Reference proteome</keyword>
<dbReference type="InterPro" id="IPR020846">
    <property type="entry name" value="MFS_dom"/>
</dbReference>
<evidence type="ECO:0000256" key="4">
    <source>
        <dbReference type="ARBA" id="ARBA00022692"/>
    </source>
</evidence>
<evidence type="ECO:0000256" key="6">
    <source>
        <dbReference type="ARBA" id="ARBA00023136"/>
    </source>
</evidence>
<feature type="transmembrane region" description="Helical" evidence="7">
    <location>
        <begin position="282"/>
        <end position="298"/>
    </location>
</feature>
<dbReference type="CDD" id="cd06173">
    <property type="entry name" value="MFS_MefA_like"/>
    <property type="match status" value="1"/>
</dbReference>
<keyword evidence="4 7" id="KW-0812">Transmembrane</keyword>
<evidence type="ECO:0000256" key="7">
    <source>
        <dbReference type="SAM" id="Phobius"/>
    </source>
</evidence>
<evidence type="ECO:0000256" key="1">
    <source>
        <dbReference type="ARBA" id="ARBA00004651"/>
    </source>
</evidence>
<keyword evidence="5 7" id="KW-1133">Transmembrane helix</keyword>
<keyword evidence="6 7" id="KW-0472">Membrane</keyword>
<dbReference type="Gene3D" id="1.20.1250.20">
    <property type="entry name" value="MFS general substrate transporter like domains"/>
    <property type="match status" value="1"/>
</dbReference>
<protein>
    <submittedName>
        <fullName evidence="9">Major Facilitator Superfamily protein</fullName>
    </submittedName>
</protein>
<comment type="subcellular location">
    <subcellularLocation>
        <location evidence="1">Cell membrane</location>
        <topology evidence="1">Multi-pass membrane protein</topology>
    </subcellularLocation>
</comment>
<dbReference type="Proteomes" id="UP000198734">
    <property type="component" value="Unassembled WGS sequence"/>
</dbReference>
<evidence type="ECO:0000256" key="5">
    <source>
        <dbReference type="ARBA" id="ARBA00022989"/>
    </source>
</evidence>
<dbReference type="SUPFAM" id="SSF103473">
    <property type="entry name" value="MFS general substrate transporter"/>
    <property type="match status" value="1"/>
</dbReference>
<dbReference type="RefSeq" id="WP_093535999.1">
    <property type="nucleotide sequence ID" value="NZ_FOXU01000002.1"/>
</dbReference>
<evidence type="ECO:0000313" key="9">
    <source>
        <dbReference type="EMBL" id="SFQ33232.1"/>
    </source>
</evidence>
<evidence type="ECO:0000256" key="3">
    <source>
        <dbReference type="ARBA" id="ARBA00022475"/>
    </source>
</evidence>
<feature type="transmembrane region" description="Helical" evidence="7">
    <location>
        <begin position="41"/>
        <end position="62"/>
    </location>
</feature>
<keyword evidence="2" id="KW-0813">Transport</keyword>
<dbReference type="PANTHER" id="PTHR23513">
    <property type="entry name" value="INTEGRAL MEMBRANE EFFLUX PROTEIN-RELATED"/>
    <property type="match status" value="1"/>
</dbReference>
<feature type="transmembrane region" description="Helical" evidence="7">
    <location>
        <begin position="253"/>
        <end position="275"/>
    </location>
</feature>
<sequence length="400" mass="44443">MYSFKWKFPILYLSSVGVANIGGWIYLLAINLMVLEITGSALAVATLYIIKPITQLLVGPWAGSIIDRVSTKHIMVYLDLFRAILIFFIPFSNSVFIIFTLVFFIQMAGAIFEPASFTYMTLLLPESIRHRFNAILSFVHSGAFVTGPLIAGILFMIGSLKEALFVNVFIFLLCAALALLLPKQMSSASHENSRITWLNIRNDWSLVVRFSKKAIPFFVLYMMFQMVMLLTAALDSMEVTFAKKILNLSNTAYGSLVTIAGIGFLTGAICTNVLVRFFPAKLLMSIGTLFVSIGYIIYSFSTTYLLASIGFFVLSFFLSISNTGFMTYIQSNIPTDMMGRISSIYEMLASFIQVITILLVGLASQWFSVKEVVIGCSTLMFTTALYLTLLSASKVRSKLA</sequence>
<feature type="domain" description="Major facilitator superfamily (MFS) profile" evidence="8">
    <location>
        <begin position="1"/>
        <end position="395"/>
    </location>
</feature>
<evidence type="ECO:0000313" key="10">
    <source>
        <dbReference type="Proteomes" id="UP000198734"/>
    </source>
</evidence>
<feature type="transmembrane region" description="Helical" evidence="7">
    <location>
        <begin position="163"/>
        <end position="181"/>
    </location>
</feature>
<feature type="transmembrane region" description="Helical" evidence="7">
    <location>
        <begin position="347"/>
        <end position="366"/>
    </location>
</feature>
<feature type="transmembrane region" description="Helical" evidence="7">
    <location>
        <begin position="214"/>
        <end position="233"/>
    </location>
</feature>
<feature type="transmembrane region" description="Helical" evidence="7">
    <location>
        <begin position="372"/>
        <end position="392"/>
    </location>
</feature>
<dbReference type="InterPro" id="IPR011701">
    <property type="entry name" value="MFS"/>
</dbReference>
<dbReference type="EMBL" id="FOXU01000002">
    <property type="protein sequence ID" value="SFQ33232.1"/>
    <property type="molecule type" value="Genomic_DNA"/>
</dbReference>
<feature type="transmembrane region" description="Helical" evidence="7">
    <location>
        <begin position="12"/>
        <end position="35"/>
    </location>
</feature>
<proteinExistence type="predicted"/>
<keyword evidence="3" id="KW-1003">Cell membrane</keyword>
<dbReference type="Pfam" id="PF07690">
    <property type="entry name" value="MFS_1"/>
    <property type="match status" value="1"/>
</dbReference>